<evidence type="ECO:0000259" key="9">
    <source>
        <dbReference type="SMART" id="SM00822"/>
    </source>
</evidence>
<dbReference type="OrthoDB" id="125587at2"/>
<dbReference type="GO" id="GO:0051287">
    <property type="term" value="F:NAD binding"/>
    <property type="evidence" value="ECO:0007669"/>
    <property type="project" value="UniProtKB-UniRule"/>
</dbReference>
<comment type="subunit">
    <text evidence="8">Homotetramer.</text>
</comment>
<evidence type="ECO:0000256" key="1">
    <source>
        <dbReference type="ARBA" id="ARBA00006484"/>
    </source>
</evidence>
<keyword evidence="8" id="KW-0444">Lipid biosynthesis</keyword>
<feature type="active site" description="Proton acceptor" evidence="6">
    <location>
        <position position="154"/>
    </location>
</feature>
<dbReference type="Pfam" id="PF13561">
    <property type="entry name" value="adh_short_C2"/>
    <property type="match status" value="1"/>
</dbReference>
<dbReference type="PRINTS" id="PR00081">
    <property type="entry name" value="GDHRDH"/>
</dbReference>
<keyword evidence="8" id="KW-0276">Fatty acid metabolism</keyword>
<dbReference type="InterPro" id="IPR011284">
    <property type="entry name" value="3oxo_ACP_reduc"/>
</dbReference>
<name>A0A081P7T5_9BACL</name>
<dbReference type="SMART" id="SM00822">
    <property type="entry name" value="PKS_KR"/>
    <property type="match status" value="1"/>
</dbReference>
<dbReference type="GO" id="GO:0004316">
    <property type="term" value="F:3-oxoacyl-[acyl-carrier-protein] reductase (NADPH) activity"/>
    <property type="evidence" value="ECO:0007669"/>
    <property type="project" value="UniProtKB-UniRule"/>
</dbReference>
<evidence type="ECO:0000256" key="3">
    <source>
        <dbReference type="ARBA" id="ARBA00022857"/>
    </source>
</evidence>
<gene>
    <name evidence="10" type="ORF">ET33_28750</name>
</gene>
<sequence length="246" mass="26106">MRLQGKTALITGGAAGIGRETAALFAQEGARVIIADYNKQQGEEAVQALLQKGADAHFIEVDVSDSGSVNKMAAEALARYGAVDVLINNAGITQDRTLAKMTEEEWHRVIQVNLNGVFYCTKALIHSMIERGSGKIISTASIVGVHGNIGQTNYAATKAGIIGMTKTWAKELGPKGIQANAVAPGFVETGMVANMPEKVIQQMLEKIPLRRLGQPIDVANAYLFLASPESDYVNGTVLEVNGGLVI</sequence>
<comment type="pathway">
    <text evidence="8">Lipid metabolism; fatty acid biosynthesis.</text>
</comment>
<accession>A0A081P7T5</accession>
<dbReference type="Gene3D" id="3.40.50.720">
    <property type="entry name" value="NAD(P)-binding Rossmann-like Domain"/>
    <property type="match status" value="1"/>
</dbReference>
<dbReference type="PANTHER" id="PTHR42760">
    <property type="entry name" value="SHORT-CHAIN DEHYDROGENASES/REDUCTASES FAMILY MEMBER"/>
    <property type="match status" value="1"/>
</dbReference>
<dbReference type="GO" id="GO:0048038">
    <property type="term" value="F:quinone binding"/>
    <property type="evidence" value="ECO:0007669"/>
    <property type="project" value="TreeGrafter"/>
</dbReference>
<proteinExistence type="inferred from homology"/>
<dbReference type="SUPFAM" id="SSF51735">
    <property type="entry name" value="NAD(P)-binding Rossmann-fold domains"/>
    <property type="match status" value="1"/>
</dbReference>
<comment type="catalytic activity">
    <reaction evidence="5 8">
        <text>a (3R)-hydroxyacyl-[ACP] + NADP(+) = a 3-oxoacyl-[ACP] + NADPH + H(+)</text>
        <dbReference type="Rhea" id="RHEA:17397"/>
        <dbReference type="Rhea" id="RHEA-COMP:9916"/>
        <dbReference type="Rhea" id="RHEA-COMP:9945"/>
        <dbReference type="ChEBI" id="CHEBI:15378"/>
        <dbReference type="ChEBI" id="CHEBI:57783"/>
        <dbReference type="ChEBI" id="CHEBI:58349"/>
        <dbReference type="ChEBI" id="CHEBI:78776"/>
        <dbReference type="ChEBI" id="CHEBI:78827"/>
        <dbReference type="EC" id="1.1.1.100"/>
    </reaction>
</comment>
<dbReference type="InterPro" id="IPR057326">
    <property type="entry name" value="KR_dom"/>
</dbReference>
<evidence type="ECO:0000256" key="4">
    <source>
        <dbReference type="ARBA" id="ARBA00023002"/>
    </source>
</evidence>
<dbReference type="PANTHER" id="PTHR42760:SF83">
    <property type="entry name" value="(3R)-3-HYDROXYACYL-COA DEHYDROGENASE"/>
    <property type="match status" value="1"/>
</dbReference>
<dbReference type="NCBIfam" id="TIGR01830">
    <property type="entry name" value="3oxo_ACP_reduc"/>
    <property type="match status" value="1"/>
</dbReference>
<dbReference type="eggNOG" id="COG1028">
    <property type="taxonomic scope" value="Bacteria"/>
</dbReference>
<evidence type="ECO:0000313" key="11">
    <source>
        <dbReference type="Proteomes" id="UP000028123"/>
    </source>
</evidence>
<dbReference type="FunFam" id="3.40.50.720:FF:000115">
    <property type="entry name" value="3-oxoacyl-[acyl-carrier-protein] reductase FabG"/>
    <property type="match status" value="1"/>
</dbReference>
<dbReference type="RefSeq" id="WP_036677863.1">
    <property type="nucleotide sequence ID" value="NZ_JNVM01000005.1"/>
</dbReference>
<dbReference type="NCBIfam" id="NF009466">
    <property type="entry name" value="PRK12826.1-2"/>
    <property type="match status" value="1"/>
</dbReference>
<keyword evidence="11" id="KW-1185">Reference proteome</keyword>
<evidence type="ECO:0000256" key="5">
    <source>
        <dbReference type="ARBA" id="ARBA00048508"/>
    </source>
</evidence>
<dbReference type="NCBIfam" id="NF005559">
    <property type="entry name" value="PRK07231.1"/>
    <property type="match status" value="1"/>
</dbReference>
<keyword evidence="8" id="KW-0275">Fatty acid biosynthesis</keyword>
<comment type="similarity">
    <text evidence="1 8">Belongs to the short-chain dehydrogenases/reductases (SDR) family.</text>
</comment>
<evidence type="ECO:0000256" key="7">
    <source>
        <dbReference type="PIRSR" id="PIRSR611284-2"/>
    </source>
</evidence>
<dbReference type="AlphaFoldDB" id="A0A081P7T5"/>
<dbReference type="InterPro" id="IPR002347">
    <property type="entry name" value="SDR_fam"/>
</dbReference>
<evidence type="ECO:0000256" key="6">
    <source>
        <dbReference type="PIRSR" id="PIRSR611284-1"/>
    </source>
</evidence>
<dbReference type="EC" id="1.1.1.100" evidence="2 8"/>
<keyword evidence="4 8" id="KW-0560">Oxidoreductase</keyword>
<keyword evidence="8" id="KW-0443">Lipid metabolism</keyword>
<organism evidence="10 11">
    <name type="scientific">Paenibacillus tyrfis</name>
    <dbReference type="NCBI Taxonomy" id="1501230"/>
    <lineage>
        <taxon>Bacteria</taxon>
        <taxon>Bacillati</taxon>
        <taxon>Bacillota</taxon>
        <taxon>Bacilli</taxon>
        <taxon>Bacillales</taxon>
        <taxon>Paenibacillaceae</taxon>
        <taxon>Paenibacillus</taxon>
    </lineage>
</organism>
<keyword evidence="3 7" id="KW-0521">NADP</keyword>
<dbReference type="Proteomes" id="UP000028123">
    <property type="component" value="Unassembled WGS sequence"/>
</dbReference>
<feature type="binding site" evidence="7">
    <location>
        <begin position="154"/>
        <end position="158"/>
    </location>
    <ligand>
        <name>NADP(+)</name>
        <dbReference type="ChEBI" id="CHEBI:58349"/>
    </ligand>
</feature>
<evidence type="ECO:0000256" key="2">
    <source>
        <dbReference type="ARBA" id="ARBA00012948"/>
    </source>
</evidence>
<dbReference type="InterPro" id="IPR036291">
    <property type="entry name" value="NAD(P)-bd_dom_sf"/>
</dbReference>
<comment type="function">
    <text evidence="8">Catalyzes the NADPH-dependent reduction of beta-ketoacyl-ACP substrates to beta-hydroxyacyl-ACP products, the first reductive step in the elongation cycle of fatty acid biosynthesis.</text>
</comment>
<reference evidence="10 11" key="1">
    <citation type="submission" date="2014-06" db="EMBL/GenBank/DDBJ databases">
        <title>Draft genome sequence of Paenibacillus sp. MSt1.</title>
        <authorList>
            <person name="Aw Y.K."/>
            <person name="Ong K.S."/>
            <person name="Gan H.M."/>
            <person name="Lee S.M."/>
        </authorList>
    </citation>
    <scope>NUCLEOTIDE SEQUENCE [LARGE SCALE GENOMIC DNA]</scope>
    <source>
        <strain evidence="10 11">MSt1</strain>
    </source>
</reference>
<dbReference type="InterPro" id="IPR020904">
    <property type="entry name" value="Sc_DH/Rdtase_CS"/>
</dbReference>
<dbReference type="EMBL" id="JNVM01000005">
    <property type="protein sequence ID" value="KEQ26758.1"/>
    <property type="molecule type" value="Genomic_DNA"/>
</dbReference>
<evidence type="ECO:0000313" key="10">
    <source>
        <dbReference type="EMBL" id="KEQ26758.1"/>
    </source>
</evidence>
<dbReference type="PROSITE" id="PS00061">
    <property type="entry name" value="ADH_SHORT"/>
    <property type="match status" value="1"/>
</dbReference>
<dbReference type="PRINTS" id="PR00080">
    <property type="entry name" value="SDRFAMILY"/>
</dbReference>
<comment type="caution">
    <text evidence="10">The sequence shown here is derived from an EMBL/GenBank/DDBJ whole genome shotgun (WGS) entry which is preliminary data.</text>
</comment>
<feature type="domain" description="Ketoreductase" evidence="9">
    <location>
        <begin position="6"/>
        <end position="185"/>
    </location>
</feature>
<dbReference type="NCBIfam" id="NF004198">
    <property type="entry name" value="PRK05653.1-3"/>
    <property type="match status" value="1"/>
</dbReference>
<evidence type="ECO:0000256" key="8">
    <source>
        <dbReference type="RuleBase" id="RU366074"/>
    </source>
</evidence>
<dbReference type="UniPathway" id="UPA00094"/>
<dbReference type="CDD" id="cd05333">
    <property type="entry name" value="BKR_SDR_c"/>
    <property type="match status" value="1"/>
</dbReference>
<feature type="binding site" evidence="7">
    <location>
        <position position="89"/>
    </location>
    <ligand>
        <name>NADP(+)</name>
        <dbReference type="ChEBI" id="CHEBI:58349"/>
    </ligand>
</feature>
<dbReference type="GO" id="GO:0006633">
    <property type="term" value="P:fatty acid biosynthetic process"/>
    <property type="evidence" value="ECO:0007669"/>
    <property type="project" value="UniProtKB-UniPathway"/>
</dbReference>
<protein>
    <recommendedName>
        <fullName evidence="2 8">3-oxoacyl-[acyl-carrier-protein] reductase</fullName>
        <ecNumber evidence="2 8">1.1.1.100</ecNumber>
    </recommendedName>
</protein>